<dbReference type="GO" id="GO:0008233">
    <property type="term" value="F:peptidase activity"/>
    <property type="evidence" value="ECO:0007669"/>
    <property type="project" value="UniProtKB-KW"/>
</dbReference>
<feature type="domain" description="Prohead serine protease" evidence="4">
    <location>
        <begin position="58"/>
        <end position="167"/>
    </location>
</feature>
<keyword evidence="3" id="KW-0378">Hydrolase</keyword>
<keyword evidence="2" id="KW-0645">Protease</keyword>
<dbReference type="SUPFAM" id="SSF50789">
    <property type="entry name" value="Herpes virus serine proteinase, assemblin"/>
    <property type="match status" value="1"/>
</dbReference>
<proteinExistence type="predicted"/>
<protein>
    <submittedName>
        <fullName evidence="5">Peptidase U35</fullName>
    </submittedName>
</protein>
<dbReference type="EMBL" id="QEWR01000003">
    <property type="protein sequence ID" value="PWD83066.1"/>
    <property type="molecule type" value="Genomic_DNA"/>
</dbReference>
<sequence length="197" mass="22685">MSKDLKDKLNKSNRAYSVISVKNFEDKDGFFIFSGIATTPKTDRHGDVVEPKGIEFENPVPLLWQHRHAEPVGHVYFEEATEEGVRFTAKIPYIKEEGELKKRVDEAIHSIQYDLVRCLSIGFRTLKYAWIDETYGMHIQEWECYELSLVTIPANSDAIITEIKSLDQQQRALPIKVDHTRKSVGASTNKKKVIQIY</sequence>
<keyword evidence="1" id="KW-1188">Viral release from host cell</keyword>
<comment type="caution">
    <text evidence="5">The sequence shown here is derived from an EMBL/GenBank/DDBJ whole genome shotgun (WGS) entry which is preliminary data.</text>
</comment>
<dbReference type="Proteomes" id="UP000244948">
    <property type="component" value="Unassembled WGS sequence"/>
</dbReference>
<dbReference type="AlphaFoldDB" id="A0A2U2AJR6"/>
<dbReference type="InterPro" id="IPR054613">
    <property type="entry name" value="Peptidase_S78_dom"/>
</dbReference>
<evidence type="ECO:0000256" key="2">
    <source>
        <dbReference type="ARBA" id="ARBA00022670"/>
    </source>
</evidence>
<evidence type="ECO:0000313" key="5">
    <source>
        <dbReference type="EMBL" id="PWD83066.1"/>
    </source>
</evidence>
<evidence type="ECO:0000313" key="6">
    <source>
        <dbReference type="Proteomes" id="UP000244948"/>
    </source>
</evidence>
<dbReference type="RefSeq" id="WP_109236281.1">
    <property type="nucleotide sequence ID" value="NZ_BMXZ01000002.1"/>
</dbReference>
<organism evidence="5 6">
    <name type="scientific">Ignatzschineria indica</name>
    <dbReference type="NCBI Taxonomy" id="472583"/>
    <lineage>
        <taxon>Bacteria</taxon>
        <taxon>Pseudomonadati</taxon>
        <taxon>Pseudomonadota</taxon>
        <taxon>Gammaproteobacteria</taxon>
        <taxon>Cardiobacteriales</taxon>
        <taxon>Ignatzschineriaceae</taxon>
        <taxon>Ignatzschineria</taxon>
    </lineage>
</organism>
<accession>A0A2U2AJR6</accession>
<reference evidence="5 6" key="1">
    <citation type="journal article" date="2018" name="Genome Announc.">
        <title>Ignatzschineria cameli sp. nov., isolated from necrotic foot tissue of dromedaries (Camelus dromedarius) and associated maggots (Wohlfahrtia species) in Dubai.</title>
        <authorList>
            <person name="Tsang C.C."/>
            <person name="Tang J.Y."/>
            <person name="Fong J.Y."/>
            <person name="Kinne J."/>
            <person name="Lee H.H."/>
            <person name="Joseph M."/>
            <person name="Jose S."/>
            <person name="Schuster R.K."/>
            <person name="Tang Y."/>
            <person name="Sivakumar S."/>
            <person name="Chen J.H."/>
            <person name="Teng J.L."/>
            <person name="Lau S.K."/>
            <person name="Wernery U."/>
            <person name="Woo P.C."/>
        </authorList>
    </citation>
    <scope>NUCLEOTIDE SEQUENCE [LARGE SCALE GENOMIC DNA]</scope>
    <source>
        <strain evidence="5 6">KCTC 22643</strain>
    </source>
</reference>
<evidence type="ECO:0000256" key="3">
    <source>
        <dbReference type="ARBA" id="ARBA00022801"/>
    </source>
</evidence>
<gene>
    <name evidence="5" type="ORF">DC082_06475</name>
</gene>
<dbReference type="Pfam" id="PF04586">
    <property type="entry name" value="Peptidase_S78"/>
    <property type="match status" value="1"/>
</dbReference>
<keyword evidence="6" id="KW-1185">Reference proteome</keyword>
<dbReference type="GO" id="GO:0006508">
    <property type="term" value="P:proteolysis"/>
    <property type="evidence" value="ECO:0007669"/>
    <property type="project" value="UniProtKB-KW"/>
</dbReference>
<name>A0A2U2AJR6_9GAMM</name>
<evidence type="ECO:0000256" key="1">
    <source>
        <dbReference type="ARBA" id="ARBA00022612"/>
    </source>
</evidence>
<evidence type="ECO:0000259" key="4">
    <source>
        <dbReference type="Pfam" id="PF04586"/>
    </source>
</evidence>